<evidence type="ECO:0000313" key="3">
    <source>
        <dbReference type="Proteomes" id="UP000000304"/>
    </source>
</evidence>
<feature type="region of interest" description="Disordered" evidence="1">
    <location>
        <begin position="1"/>
        <end position="22"/>
    </location>
</feature>
<dbReference type="Proteomes" id="UP000000304">
    <property type="component" value="Unassembled WGS sequence"/>
</dbReference>
<gene>
    <name evidence="2" type="primary">Dsim\GD15549</name>
    <name evidence="2" type="ORF">Dsim_GD15549</name>
</gene>
<accession>B4NVT1</accession>
<evidence type="ECO:0000313" key="2">
    <source>
        <dbReference type="EMBL" id="EDX16174.1"/>
    </source>
</evidence>
<sequence>MSDDQATSNDEKGGSLVTGRPSNLYAGVCKVRRAGVTGQDFCSSSFLNQLLRHPDSDTCTPTKRNTCTVVADTQESGWRCRTSFYKL</sequence>
<evidence type="ECO:0000256" key="1">
    <source>
        <dbReference type="SAM" id="MobiDB-lite"/>
    </source>
</evidence>
<keyword evidence="3" id="KW-1185">Reference proteome</keyword>
<dbReference type="EMBL" id="CH989546">
    <property type="protein sequence ID" value="EDX16174.1"/>
    <property type="molecule type" value="Genomic_DNA"/>
</dbReference>
<dbReference type="AlphaFoldDB" id="B4NVT1"/>
<protein>
    <submittedName>
        <fullName evidence="2">GD15549</fullName>
    </submittedName>
</protein>
<organism evidence="2 3">
    <name type="scientific">Drosophila simulans</name>
    <name type="common">Fruit fly</name>
    <dbReference type="NCBI Taxonomy" id="7240"/>
    <lineage>
        <taxon>Eukaryota</taxon>
        <taxon>Metazoa</taxon>
        <taxon>Ecdysozoa</taxon>
        <taxon>Arthropoda</taxon>
        <taxon>Hexapoda</taxon>
        <taxon>Insecta</taxon>
        <taxon>Pterygota</taxon>
        <taxon>Neoptera</taxon>
        <taxon>Endopterygota</taxon>
        <taxon>Diptera</taxon>
        <taxon>Brachycera</taxon>
        <taxon>Muscomorpha</taxon>
        <taxon>Ephydroidea</taxon>
        <taxon>Drosophilidae</taxon>
        <taxon>Drosophila</taxon>
        <taxon>Sophophora</taxon>
    </lineage>
</organism>
<name>B4NVT1_DROSI</name>
<proteinExistence type="predicted"/>
<reference evidence="2 3" key="1">
    <citation type="journal article" date="2007" name="Nature">
        <title>Evolution of genes and genomes on the Drosophila phylogeny.</title>
        <authorList>
            <consortium name="Drosophila 12 Genomes Consortium"/>
            <person name="Clark A.G."/>
            <person name="Eisen M.B."/>
            <person name="Smith D.R."/>
            <person name="Bergman C.M."/>
            <person name="Oliver B."/>
            <person name="Markow T.A."/>
            <person name="Kaufman T.C."/>
            <person name="Kellis M."/>
            <person name="Gelbart W."/>
            <person name="Iyer V.N."/>
            <person name="Pollard D.A."/>
            <person name="Sackton T.B."/>
            <person name="Larracuente A.M."/>
            <person name="Singh N.D."/>
            <person name="Abad J.P."/>
            <person name="Abt D.N."/>
            <person name="Adryan B."/>
            <person name="Aguade M."/>
            <person name="Akashi H."/>
            <person name="Anderson W.W."/>
            <person name="Aquadro C.F."/>
            <person name="Ardell D.H."/>
            <person name="Arguello R."/>
            <person name="Artieri C.G."/>
            <person name="Barbash D.A."/>
            <person name="Barker D."/>
            <person name="Barsanti P."/>
            <person name="Batterham P."/>
            <person name="Batzoglou S."/>
            <person name="Begun D."/>
            <person name="Bhutkar A."/>
            <person name="Blanco E."/>
            <person name="Bosak S.A."/>
            <person name="Bradley R.K."/>
            <person name="Brand A.D."/>
            <person name="Brent M.R."/>
            <person name="Brooks A.N."/>
            <person name="Brown R.H."/>
            <person name="Butlin R.K."/>
            <person name="Caggese C."/>
            <person name="Calvi B.R."/>
            <person name="Bernardo de Carvalho A."/>
            <person name="Caspi A."/>
            <person name="Castrezana S."/>
            <person name="Celniker S.E."/>
            <person name="Chang J.L."/>
            <person name="Chapple C."/>
            <person name="Chatterji S."/>
            <person name="Chinwalla A."/>
            <person name="Civetta A."/>
            <person name="Clifton S.W."/>
            <person name="Comeron J.M."/>
            <person name="Costello J.C."/>
            <person name="Coyne J.A."/>
            <person name="Daub J."/>
            <person name="David R.G."/>
            <person name="Delcher A.L."/>
            <person name="Delehaunty K."/>
            <person name="Do C.B."/>
            <person name="Ebling H."/>
            <person name="Edwards K."/>
            <person name="Eickbush T."/>
            <person name="Evans J.D."/>
            <person name="Filipski A."/>
            <person name="Findeiss S."/>
            <person name="Freyhult E."/>
            <person name="Fulton L."/>
            <person name="Fulton R."/>
            <person name="Garcia A.C."/>
            <person name="Gardiner A."/>
            <person name="Garfield D.A."/>
            <person name="Garvin B.E."/>
            <person name="Gibson G."/>
            <person name="Gilbert D."/>
            <person name="Gnerre S."/>
            <person name="Godfrey J."/>
            <person name="Good R."/>
            <person name="Gotea V."/>
            <person name="Gravely B."/>
            <person name="Greenberg A.J."/>
            <person name="Griffiths-Jones S."/>
            <person name="Gross S."/>
            <person name="Guigo R."/>
            <person name="Gustafson E.A."/>
            <person name="Haerty W."/>
            <person name="Hahn M.W."/>
            <person name="Halligan D.L."/>
            <person name="Halpern A.L."/>
            <person name="Halter G.M."/>
            <person name="Han M.V."/>
            <person name="Heger A."/>
            <person name="Hillier L."/>
            <person name="Hinrichs A.S."/>
            <person name="Holmes I."/>
            <person name="Hoskins R.A."/>
            <person name="Hubisz M.J."/>
            <person name="Hultmark D."/>
            <person name="Huntley M.A."/>
            <person name="Jaffe D.B."/>
            <person name="Jagadeeshan S."/>
            <person name="Jeck W.R."/>
            <person name="Johnson J."/>
            <person name="Jones C.D."/>
            <person name="Jordan W.C."/>
            <person name="Karpen G.H."/>
            <person name="Kataoka E."/>
            <person name="Keightley P.D."/>
            <person name="Kheradpour P."/>
            <person name="Kirkness E.F."/>
            <person name="Koerich L.B."/>
            <person name="Kristiansen K."/>
            <person name="Kudrna D."/>
            <person name="Kulathinal R.J."/>
            <person name="Kumar S."/>
            <person name="Kwok R."/>
            <person name="Lander E."/>
            <person name="Langley C.H."/>
            <person name="Lapoint R."/>
            <person name="Lazzaro B.P."/>
            <person name="Lee S.J."/>
            <person name="Levesque L."/>
            <person name="Li R."/>
            <person name="Lin C.F."/>
            <person name="Lin M.F."/>
            <person name="Lindblad-Toh K."/>
            <person name="Llopart A."/>
            <person name="Long M."/>
            <person name="Low L."/>
            <person name="Lozovsky E."/>
            <person name="Lu J."/>
            <person name="Luo M."/>
            <person name="Machado C.A."/>
            <person name="Makalowski W."/>
            <person name="Marzo M."/>
            <person name="Matsuda M."/>
            <person name="Matzkin L."/>
            <person name="McAllister B."/>
            <person name="McBride C.S."/>
            <person name="McKernan B."/>
            <person name="McKernan K."/>
            <person name="Mendez-Lago M."/>
            <person name="Minx P."/>
            <person name="Mollenhauer M.U."/>
            <person name="Montooth K."/>
            <person name="Mount S.M."/>
            <person name="Mu X."/>
            <person name="Myers E."/>
            <person name="Negre B."/>
            <person name="Newfeld S."/>
            <person name="Nielsen R."/>
            <person name="Noor M.A."/>
            <person name="O'Grady P."/>
            <person name="Pachter L."/>
            <person name="Papaceit M."/>
            <person name="Parisi M.J."/>
            <person name="Parisi M."/>
            <person name="Parts L."/>
            <person name="Pedersen J.S."/>
            <person name="Pesole G."/>
            <person name="Phillippy A.M."/>
            <person name="Ponting C.P."/>
            <person name="Pop M."/>
            <person name="Porcelli D."/>
            <person name="Powell J.R."/>
            <person name="Prohaska S."/>
            <person name="Pruitt K."/>
            <person name="Puig M."/>
            <person name="Quesneville H."/>
            <person name="Ram K.R."/>
            <person name="Rand D."/>
            <person name="Rasmussen M.D."/>
            <person name="Reed L.K."/>
            <person name="Reenan R."/>
            <person name="Reily A."/>
            <person name="Remington K.A."/>
            <person name="Rieger T.T."/>
            <person name="Ritchie M.G."/>
            <person name="Robin C."/>
            <person name="Rogers Y.H."/>
            <person name="Rohde C."/>
            <person name="Rozas J."/>
            <person name="Rubenfield M.J."/>
            <person name="Ruiz A."/>
            <person name="Russo S."/>
            <person name="Salzberg S.L."/>
            <person name="Sanchez-Gracia A."/>
            <person name="Saranga D.J."/>
            <person name="Sato H."/>
            <person name="Schaeffer S.W."/>
            <person name="Schatz M.C."/>
            <person name="Schlenke T."/>
            <person name="Schwartz R."/>
            <person name="Segarra C."/>
            <person name="Singh R.S."/>
            <person name="Sirot L."/>
            <person name="Sirota M."/>
            <person name="Sisneros N.B."/>
            <person name="Smith C.D."/>
            <person name="Smith T.F."/>
            <person name="Spieth J."/>
            <person name="Stage D.E."/>
            <person name="Stark A."/>
            <person name="Stephan W."/>
            <person name="Strausberg R.L."/>
            <person name="Strempel S."/>
            <person name="Sturgill D."/>
            <person name="Sutton G."/>
            <person name="Sutton G.G."/>
            <person name="Tao W."/>
            <person name="Teichmann S."/>
            <person name="Tobari Y.N."/>
            <person name="Tomimura Y."/>
            <person name="Tsolas J.M."/>
            <person name="Valente V.L."/>
            <person name="Venter E."/>
            <person name="Venter J.C."/>
            <person name="Vicario S."/>
            <person name="Vieira F.G."/>
            <person name="Vilella A.J."/>
            <person name="Villasante A."/>
            <person name="Walenz B."/>
            <person name="Wang J."/>
            <person name="Wasserman M."/>
            <person name="Watts T."/>
            <person name="Wilson D."/>
            <person name="Wilson R.K."/>
            <person name="Wing R.A."/>
            <person name="Wolfner M.F."/>
            <person name="Wong A."/>
            <person name="Wong G.K."/>
            <person name="Wu C.I."/>
            <person name="Wu G."/>
            <person name="Yamamoto D."/>
            <person name="Yang H.P."/>
            <person name="Yang S.P."/>
            <person name="Yorke J.A."/>
            <person name="Yoshida K."/>
            <person name="Zdobnov E."/>
            <person name="Zhang P."/>
            <person name="Zhang Y."/>
            <person name="Zimin A.V."/>
            <person name="Baldwin J."/>
            <person name="Abdouelleil A."/>
            <person name="Abdulkadir J."/>
            <person name="Abebe A."/>
            <person name="Abera B."/>
            <person name="Abreu J."/>
            <person name="Acer S.C."/>
            <person name="Aftuck L."/>
            <person name="Alexander A."/>
            <person name="An P."/>
            <person name="Anderson E."/>
            <person name="Anderson S."/>
            <person name="Arachi H."/>
            <person name="Azer M."/>
            <person name="Bachantsang P."/>
            <person name="Barry A."/>
            <person name="Bayul T."/>
            <person name="Berlin A."/>
            <person name="Bessette D."/>
            <person name="Bloom T."/>
            <person name="Blye J."/>
            <person name="Boguslavskiy L."/>
            <person name="Bonnet C."/>
            <person name="Boukhgalter B."/>
            <person name="Bourzgui I."/>
            <person name="Brown A."/>
            <person name="Cahill P."/>
            <person name="Channer S."/>
            <person name="Cheshatsang Y."/>
            <person name="Chuda L."/>
            <person name="Citroen M."/>
            <person name="Collymore A."/>
            <person name="Cooke P."/>
            <person name="Costello M."/>
            <person name="D'Aco K."/>
            <person name="Daza R."/>
            <person name="De Haan G."/>
            <person name="DeGray S."/>
            <person name="DeMaso C."/>
            <person name="Dhargay N."/>
            <person name="Dooley K."/>
            <person name="Dooley E."/>
            <person name="Doricent M."/>
            <person name="Dorje P."/>
            <person name="Dorjee K."/>
            <person name="Dupes A."/>
            <person name="Elong R."/>
            <person name="Falk J."/>
            <person name="Farina A."/>
            <person name="Faro S."/>
            <person name="Ferguson D."/>
            <person name="Fisher S."/>
            <person name="Foley C.D."/>
            <person name="Franke A."/>
            <person name="Friedrich D."/>
            <person name="Gadbois L."/>
            <person name="Gearin G."/>
            <person name="Gearin C.R."/>
            <person name="Giannoukos G."/>
            <person name="Goode T."/>
            <person name="Graham J."/>
            <person name="Grandbois E."/>
            <person name="Grewal S."/>
            <person name="Gyaltsen K."/>
            <person name="Hafez N."/>
            <person name="Hagos B."/>
            <person name="Hall J."/>
            <person name="Henson C."/>
            <person name="Hollinger A."/>
            <person name="Honan T."/>
            <person name="Huard M.D."/>
            <person name="Hughes L."/>
            <person name="Hurhula B."/>
            <person name="Husby M.E."/>
            <person name="Kamat A."/>
            <person name="Kanga B."/>
            <person name="Kashin S."/>
            <person name="Khazanovich D."/>
            <person name="Kisner P."/>
            <person name="Lance K."/>
            <person name="Lara M."/>
            <person name="Lee W."/>
            <person name="Lennon N."/>
            <person name="Letendre F."/>
            <person name="LeVine R."/>
            <person name="Lipovsky A."/>
            <person name="Liu X."/>
            <person name="Liu J."/>
            <person name="Liu S."/>
            <person name="Lokyitsang T."/>
            <person name="Lokyitsang Y."/>
            <person name="Lubonja R."/>
            <person name="Lui A."/>
            <person name="MacDonald P."/>
            <person name="Magnisalis V."/>
            <person name="Maru K."/>
            <person name="Matthews C."/>
            <person name="McCusker W."/>
            <person name="McDonough S."/>
            <person name="Mehta T."/>
            <person name="Meldrim J."/>
            <person name="Meneus L."/>
            <person name="Mihai O."/>
            <person name="Mihalev A."/>
            <person name="Mihova T."/>
            <person name="Mittelman R."/>
            <person name="Mlenga V."/>
            <person name="Montmayeur A."/>
            <person name="Mulrain L."/>
            <person name="Navidi A."/>
            <person name="Naylor J."/>
            <person name="Negash T."/>
            <person name="Nguyen T."/>
            <person name="Nguyen N."/>
            <person name="Nicol R."/>
            <person name="Norbu C."/>
            <person name="Norbu N."/>
            <person name="Novod N."/>
            <person name="O'Neill B."/>
            <person name="Osman S."/>
            <person name="Markiewicz E."/>
            <person name="Oyono O.L."/>
            <person name="Patti C."/>
            <person name="Phunkhang P."/>
            <person name="Pierre F."/>
            <person name="Priest M."/>
            <person name="Raghuraman S."/>
            <person name="Rege F."/>
            <person name="Reyes R."/>
            <person name="Rise C."/>
            <person name="Rogov P."/>
            <person name="Ross K."/>
            <person name="Ryan E."/>
            <person name="Settipalli S."/>
            <person name="Shea T."/>
            <person name="Sherpa N."/>
            <person name="Shi L."/>
            <person name="Shih D."/>
            <person name="Sparrow T."/>
            <person name="Spaulding J."/>
            <person name="Stalker J."/>
            <person name="Stange-Thomann N."/>
            <person name="Stavropoulos S."/>
            <person name="Stone C."/>
            <person name="Strader C."/>
            <person name="Tesfaye S."/>
            <person name="Thomson T."/>
            <person name="Thoulutsang Y."/>
            <person name="Thoulutsang D."/>
            <person name="Topham K."/>
            <person name="Topping I."/>
            <person name="Tsamla T."/>
            <person name="Vassiliev H."/>
            <person name="Vo A."/>
            <person name="Wangchuk T."/>
            <person name="Wangdi T."/>
            <person name="Weiand M."/>
            <person name="Wilkinson J."/>
            <person name="Wilson A."/>
            <person name="Yadav S."/>
            <person name="Young G."/>
            <person name="Yu Q."/>
            <person name="Zembek L."/>
            <person name="Zhong D."/>
            <person name="Zimmer A."/>
            <person name="Zwirko Z."/>
            <person name="Jaffe D.B."/>
            <person name="Alvarez P."/>
            <person name="Brockman W."/>
            <person name="Butler J."/>
            <person name="Chin C."/>
            <person name="Gnerre S."/>
            <person name="Grabherr M."/>
            <person name="Kleber M."/>
            <person name="Mauceli E."/>
            <person name="MacCallum I."/>
        </authorList>
    </citation>
    <scope>NUCLEOTIDE SEQUENCE [LARGE SCALE GENOMIC DNA]</scope>
    <source>
        <strain evidence="3">white501</strain>
    </source>
</reference>
<dbReference type="HOGENOM" id="CLU_2485758_0_0_1"/>